<keyword evidence="3 4" id="KW-0408">Iron</keyword>
<reference evidence="6" key="2">
    <citation type="submission" date="2021-01" db="UniProtKB">
        <authorList>
            <consortium name="EnsemblPlants"/>
        </authorList>
    </citation>
    <scope>IDENTIFICATION</scope>
</reference>
<dbReference type="Proteomes" id="UP000594261">
    <property type="component" value="Chromosome 3"/>
</dbReference>
<evidence type="ECO:0000256" key="3">
    <source>
        <dbReference type="ARBA" id="ARBA00023004"/>
    </source>
</evidence>
<dbReference type="CDD" id="cd11072">
    <property type="entry name" value="CYP71-like"/>
    <property type="match status" value="1"/>
</dbReference>
<dbReference type="InParanoid" id="A0A7N2L2V2"/>
<dbReference type="OMA" id="QNKGERD"/>
<dbReference type="FunFam" id="1.10.630.10:FF:000011">
    <property type="entry name" value="Cytochrome P450 83B1"/>
    <property type="match status" value="1"/>
</dbReference>
<dbReference type="EMBL" id="LRBV02000003">
    <property type="status" value="NOT_ANNOTATED_CDS"/>
    <property type="molecule type" value="Genomic_DNA"/>
</dbReference>
<dbReference type="GO" id="GO:0016705">
    <property type="term" value="F:oxidoreductase activity, acting on paired donors, with incorporation or reduction of molecular oxygen"/>
    <property type="evidence" value="ECO:0007669"/>
    <property type="project" value="InterPro"/>
</dbReference>
<evidence type="ECO:0000256" key="4">
    <source>
        <dbReference type="PIRSR" id="PIRSR602401-1"/>
    </source>
</evidence>
<dbReference type="GO" id="GO:0005506">
    <property type="term" value="F:iron ion binding"/>
    <property type="evidence" value="ECO:0007669"/>
    <property type="project" value="InterPro"/>
</dbReference>
<comment type="cofactor">
    <cofactor evidence="4">
        <name>heme</name>
        <dbReference type="ChEBI" id="CHEBI:30413"/>
    </cofactor>
</comment>
<evidence type="ECO:0000313" key="7">
    <source>
        <dbReference type="Proteomes" id="UP000594261"/>
    </source>
</evidence>
<sequence length="547" mass="62772">MDLKLLQSLWQESHRVLAHNLHFLIPLRLLPLILLLLLRLNRGGNLNLPPSPPKLPIIGNLHQLGSLPHRSFQALSNKHGPLMFLHLGCVPTLVVSSPEMVKEMLKSHDIVFANRARTTAVDIFLNGSTDLAFAPYGEYWRQVRKICVQELLSPDRVQSFQFLREEEVDIMIKKIRGSCLEGKQVNISEMLITVSNNIVFRTVLGQRNEGEDGKRRYGELWMRVMEEVACFSFRDYFPFLGWLDVLTGITSRLKRTFKDIDALFELVIKEHKDKMLTTDGGQSNKKIFLEILLQLKEDGMLDFDLNQDSIKAILLDMFVGSTDTSITTMEWAMAELMKNLNIMKKAQEEVRQVVGRKSKVVVNDVNQMCYLKCIVKETLRLHPPVPFLVPRETSANAKLGGYDIPCKTRVYVNSWAIQRDPKFWDKAEEFLPERFNASNSNPIDFIGQDFQYIPFGGGRRVCPGKMVMSTIETRKVMAAPSARGFPIFDSEETEILACRRAICFAIEAEFRELVIKGDNVFVMRALSRFDKQFSWLRHILQVYVLLS</sequence>
<dbReference type="InterPro" id="IPR017972">
    <property type="entry name" value="Cyt_P450_CS"/>
</dbReference>
<keyword evidence="5" id="KW-0560">Oxidoreductase</keyword>
<accession>A0A7N2L2V2</accession>
<dbReference type="InterPro" id="IPR036396">
    <property type="entry name" value="Cyt_P450_sf"/>
</dbReference>
<name>A0A7N2L2V2_QUELO</name>
<feature type="binding site" description="axial binding residue" evidence="4">
    <location>
        <position position="462"/>
    </location>
    <ligand>
        <name>heme</name>
        <dbReference type="ChEBI" id="CHEBI:30413"/>
    </ligand>
    <ligandPart>
        <name>Fe</name>
        <dbReference type="ChEBI" id="CHEBI:18248"/>
    </ligandPart>
</feature>
<evidence type="ECO:0000313" key="6">
    <source>
        <dbReference type="EnsemblPlants" id="QL03p002835:mrna"/>
    </source>
</evidence>
<evidence type="ECO:0008006" key="8">
    <source>
        <dbReference type="Google" id="ProtNLM"/>
    </source>
</evidence>
<dbReference type="PRINTS" id="PR00385">
    <property type="entry name" value="P450"/>
</dbReference>
<dbReference type="InterPro" id="IPR001128">
    <property type="entry name" value="Cyt_P450"/>
</dbReference>
<evidence type="ECO:0000256" key="1">
    <source>
        <dbReference type="ARBA" id="ARBA00010617"/>
    </source>
</evidence>
<dbReference type="PANTHER" id="PTHR47955:SF18">
    <property type="entry name" value="CYTOCHROME P450 71A1-LIKE"/>
    <property type="match status" value="1"/>
</dbReference>
<dbReference type="Gramene" id="QL03p002835:mrna">
    <property type="protein sequence ID" value="QL03p002835:mrna"/>
    <property type="gene ID" value="QL03p002835"/>
</dbReference>
<dbReference type="GO" id="GO:0004497">
    <property type="term" value="F:monooxygenase activity"/>
    <property type="evidence" value="ECO:0007669"/>
    <property type="project" value="UniProtKB-KW"/>
</dbReference>
<comment type="similarity">
    <text evidence="1 5">Belongs to the cytochrome P450 family.</text>
</comment>
<dbReference type="EnsemblPlants" id="QL03p002835:mrna">
    <property type="protein sequence ID" value="QL03p002835:mrna"/>
    <property type="gene ID" value="QL03p002835"/>
</dbReference>
<keyword evidence="4 5" id="KW-0349">Heme</keyword>
<dbReference type="AlphaFoldDB" id="A0A7N2L2V2"/>
<keyword evidence="7" id="KW-1185">Reference proteome</keyword>
<dbReference type="Pfam" id="PF00067">
    <property type="entry name" value="p450"/>
    <property type="match status" value="1"/>
</dbReference>
<dbReference type="PANTHER" id="PTHR47955">
    <property type="entry name" value="CYTOCHROME P450 FAMILY 71 PROTEIN"/>
    <property type="match status" value="1"/>
</dbReference>
<protein>
    <recommendedName>
        <fullName evidence="8">Cytochrome P450 71A1</fullName>
    </recommendedName>
</protein>
<dbReference type="Gene3D" id="1.10.630.10">
    <property type="entry name" value="Cytochrome P450"/>
    <property type="match status" value="1"/>
</dbReference>
<dbReference type="GO" id="GO:0020037">
    <property type="term" value="F:heme binding"/>
    <property type="evidence" value="ECO:0007669"/>
    <property type="project" value="InterPro"/>
</dbReference>
<keyword evidence="2 4" id="KW-0479">Metal-binding</keyword>
<evidence type="ECO:0000256" key="2">
    <source>
        <dbReference type="ARBA" id="ARBA00022723"/>
    </source>
</evidence>
<reference evidence="6 7" key="1">
    <citation type="journal article" date="2016" name="G3 (Bethesda)">
        <title>First Draft Assembly and Annotation of the Genome of a California Endemic Oak Quercus lobata Nee (Fagaceae).</title>
        <authorList>
            <person name="Sork V.L."/>
            <person name="Fitz-Gibbon S.T."/>
            <person name="Puiu D."/>
            <person name="Crepeau M."/>
            <person name="Gugger P.F."/>
            <person name="Sherman R."/>
            <person name="Stevens K."/>
            <person name="Langley C.H."/>
            <person name="Pellegrini M."/>
            <person name="Salzberg S.L."/>
        </authorList>
    </citation>
    <scope>NUCLEOTIDE SEQUENCE [LARGE SCALE GENOMIC DNA]</scope>
    <source>
        <strain evidence="6 7">cv. SW786</strain>
    </source>
</reference>
<organism evidence="6 7">
    <name type="scientific">Quercus lobata</name>
    <name type="common">Valley oak</name>
    <dbReference type="NCBI Taxonomy" id="97700"/>
    <lineage>
        <taxon>Eukaryota</taxon>
        <taxon>Viridiplantae</taxon>
        <taxon>Streptophyta</taxon>
        <taxon>Embryophyta</taxon>
        <taxon>Tracheophyta</taxon>
        <taxon>Spermatophyta</taxon>
        <taxon>Magnoliopsida</taxon>
        <taxon>eudicotyledons</taxon>
        <taxon>Gunneridae</taxon>
        <taxon>Pentapetalae</taxon>
        <taxon>rosids</taxon>
        <taxon>fabids</taxon>
        <taxon>Fagales</taxon>
        <taxon>Fagaceae</taxon>
        <taxon>Quercus</taxon>
    </lineage>
</organism>
<dbReference type="SUPFAM" id="SSF48264">
    <property type="entry name" value="Cytochrome P450"/>
    <property type="match status" value="1"/>
</dbReference>
<dbReference type="PRINTS" id="PR00463">
    <property type="entry name" value="EP450I"/>
</dbReference>
<dbReference type="InterPro" id="IPR002401">
    <property type="entry name" value="Cyt_P450_E_grp-I"/>
</dbReference>
<keyword evidence="5" id="KW-0503">Monooxygenase</keyword>
<proteinExistence type="inferred from homology"/>
<dbReference type="PROSITE" id="PS00086">
    <property type="entry name" value="CYTOCHROME_P450"/>
    <property type="match status" value="1"/>
</dbReference>
<evidence type="ECO:0000256" key="5">
    <source>
        <dbReference type="RuleBase" id="RU000461"/>
    </source>
</evidence>